<gene>
    <name evidence="2" type="ORF">UV54_C0031G0006</name>
</gene>
<dbReference type="InterPro" id="IPR046348">
    <property type="entry name" value="SIS_dom_sf"/>
</dbReference>
<dbReference type="STRING" id="1618369.UV54_C0031G0006"/>
<name>A0A0G1C1W3_9BACT</name>
<dbReference type="Gene3D" id="3.40.50.10490">
    <property type="entry name" value="Glucose-6-phosphate isomerase like protein, domain 1"/>
    <property type="match status" value="1"/>
</dbReference>
<sequence>MDTKTKIQNHLEQSSRVYQKMINECWPSIQQAVLALIETYFKNGGTVFTCGNGGSAADAQHISDELMCMLRKNNTFAYRFPLSAHTLTTDASVITAIANDLGFDYIFSRQLEALAQTKDLLIGLSTSGNSVNVVKAFELTKKRGIKSIAFTGQSAAKEGGKIARLADIVINIPATDICIIQQGHVAAFHSMCDVMEEILFGKRGLKITPIKP</sequence>
<comment type="caution">
    <text evidence="2">The sequence shown here is derived from an EMBL/GenBank/DDBJ whole genome shotgun (WGS) entry which is preliminary data.</text>
</comment>
<dbReference type="InterPro" id="IPR035461">
    <property type="entry name" value="GmhA/DiaA"/>
</dbReference>
<dbReference type="SUPFAM" id="SSF53697">
    <property type="entry name" value="SIS domain"/>
    <property type="match status" value="1"/>
</dbReference>
<dbReference type="InterPro" id="IPR050099">
    <property type="entry name" value="SIS_GmhA/DiaA_subfam"/>
</dbReference>
<dbReference type="Pfam" id="PF13580">
    <property type="entry name" value="SIS_2"/>
    <property type="match status" value="1"/>
</dbReference>
<accession>A0A0G1C1W3</accession>
<evidence type="ECO:0000313" key="3">
    <source>
        <dbReference type="Proteomes" id="UP000034213"/>
    </source>
</evidence>
<proteinExistence type="predicted"/>
<dbReference type="PROSITE" id="PS51464">
    <property type="entry name" value="SIS"/>
    <property type="match status" value="1"/>
</dbReference>
<evidence type="ECO:0000313" key="2">
    <source>
        <dbReference type="EMBL" id="KKS79620.1"/>
    </source>
</evidence>
<dbReference type="Proteomes" id="UP000034213">
    <property type="component" value="Unassembled WGS sequence"/>
</dbReference>
<dbReference type="InterPro" id="IPR001347">
    <property type="entry name" value="SIS_dom"/>
</dbReference>
<dbReference type="EMBL" id="LCEW01000031">
    <property type="protein sequence ID" value="KKS79620.1"/>
    <property type="molecule type" value="Genomic_DNA"/>
</dbReference>
<dbReference type="PANTHER" id="PTHR30390">
    <property type="entry name" value="SEDOHEPTULOSE 7-PHOSPHATE ISOMERASE / DNAA INITIATOR-ASSOCIATING FACTOR FOR REPLICATION INITIATION"/>
    <property type="match status" value="1"/>
</dbReference>
<keyword evidence="2" id="KW-0413">Isomerase</keyword>
<organism evidence="2 3">
    <name type="scientific">Candidatus Beckwithbacteria bacterium GW2011_GWA2_43_10</name>
    <dbReference type="NCBI Taxonomy" id="1618369"/>
    <lineage>
        <taxon>Bacteria</taxon>
        <taxon>Candidatus Beckwithiibacteriota</taxon>
    </lineage>
</organism>
<dbReference type="GO" id="GO:0097367">
    <property type="term" value="F:carbohydrate derivative binding"/>
    <property type="evidence" value="ECO:0007669"/>
    <property type="project" value="InterPro"/>
</dbReference>
<feature type="domain" description="SIS" evidence="1">
    <location>
        <begin position="37"/>
        <end position="197"/>
    </location>
</feature>
<dbReference type="AlphaFoldDB" id="A0A0G1C1W3"/>
<protein>
    <submittedName>
        <fullName evidence="2">Phosphoheptose isomerase</fullName>
    </submittedName>
</protein>
<evidence type="ECO:0000259" key="1">
    <source>
        <dbReference type="PROSITE" id="PS51464"/>
    </source>
</evidence>
<dbReference type="GO" id="GO:1901135">
    <property type="term" value="P:carbohydrate derivative metabolic process"/>
    <property type="evidence" value="ECO:0007669"/>
    <property type="project" value="InterPro"/>
</dbReference>
<dbReference type="CDD" id="cd05006">
    <property type="entry name" value="SIS_GmhA"/>
    <property type="match status" value="1"/>
</dbReference>
<reference evidence="2 3" key="1">
    <citation type="journal article" date="2015" name="Nature">
        <title>rRNA introns, odd ribosomes, and small enigmatic genomes across a large radiation of phyla.</title>
        <authorList>
            <person name="Brown C.T."/>
            <person name="Hug L.A."/>
            <person name="Thomas B.C."/>
            <person name="Sharon I."/>
            <person name="Castelle C.J."/>
            <person name="Singh A."/>
            <person name="Wilkins M.J."/>
            <person name="Williams K.H."/>
            <person name="Banfield J.F."/>
        </authorList>
    </citation>
    <scope>NUCLEOTIDE SEQUENCE [LARGE SCALE GENOMIC DNA]</scope>
</reference>
<dbReference type="GO" id="GO:0016853">
    <property type="term" value="F:isomerase activity"/>
    <property type="evidence" value="ECO:0007669"/>
    <property type="project" value="UniProtKB-KW"/>
</dbReference>